<sequence length="328" mass="35466">MQSGISASQELKSALGSLITSTSQRGILATIQKETIVPSGTISSTASTFVDDLSNLQPHVKDNAALYILLRRADSLNSSDKSLVAVTYVPNAAPVRQKMLFASTRLTLVRELGGEHFAESIFTTEASELTTEGWEKHVAHTESENPLTAEEQSLQDIKAAEALESRGTRGQSLAQGGKLAIRADNDVAEVLKKLGQGGGDNLVQLRMDGASETLKLVSSSSATPSSISGSIDTKEPRYVFYRHNDPDASIVFISTCPSSAKIRERMIYAASRGNVVSLAQNDGGLKVLKKLEVTNPDEITEQIIMDEFKEEKKEESKGFAKPKRPGRR</sequence>
<dbReference type="FunFam" id="3.40.20.10:FF:000042">
    <property type="entry name" value="Actin depolymerizing protein"/>
    <property type="match status" value="1"/>
</dbReference>
<proteinExistence type="inferred from homology"/>
<keyword evidence="4" id="KW-0963">Cytoplasm</keyword>
<dbReference type="GO" id="GO:0030042">
    <property type="term" value="P:actin filament depolymerization"/>
    <property type="evidence" value="ECO:0007669"/>
    <property type="project" value="TreeGrafter"/>
</dbReference>
<evidence type="ECO:0000256" key="5">
    <source>
        <dbReference type="ARBA" id="ARBA00022737"/>
    </source>
</evidence>
<dbReference type="InterPro" id="IPR002108">
    <property type="entry name" value="ADF-H"/>
</dbReference>
<evidence type="ECO:0000256" key="9">
    <source>
        <dbReference type="ARBA" id="ARBA00056419"/>
    </source>
</evidence>
<evidence type="ECO:0000256" key="4">
    <source>
        <dbReference type="ARBA" id="ARBA00022490"/>
    </source>
</evidence>
<keyword evidence="6" id="KW-0009">Actin-binding</keyword>
<reference evidence="12" key="1">
    <citation type="submission" date="2019-11" db="EMBL/GenBank/DDBJ databases">
        <title>Bipolaris sorokiniana Genome sequencing.</title>
        <authorList>
            <person name="Wang H."/>
        </authorList>
    </citation>
    <scope>NUCLEOTIDE SEQUENCE</scope>
</reference>
<feature type="domain" description="ADF-H" evidence="11">
    <location>
        <begin position="178"/>
        <end position="309"/>
    </location>
</feature>
<dbReference type="PANTHER" id="PTHR13759">
    <property type="entry name" value="TWINFILIN"/>
    <property type="match status" value="1"/>
</dbReference>
<evidence type="ECO:0000256" key="7">
    <source>
        <dbReference type="ARBA" id="ARBA00023212"/>
    </source>
</evidence>
<name>A0A8H5ZH94_COCSA</name>
<dbReference type="SUPFAM" id="SSF55753">
    <property type="entry name" value="Actin depolymerizing proteins"/>
    <property type="match status" value="2"/>
</dbReference>
<dbReference type="GO" id="GO:0005884">
    <property type="term" value="C:actin filament"/>
    <property type="evidence" value="ECO:0007669"/>
    <property type="project" value="TreeGrafter"/>
</dbReference>
<comment type="subunit">
    <text evidence="8">Interacts with G-actin; ADP-actin form.</text>
</comment>
<dbReference type="GO" id="GO:0051015">
    <property type="term" value="F:actin filament binding"/>
    <property type="evidence" value="ECO:0007669"/>
    <property type="project" value="TreeGrafter"/>
</dbReference>
<evidence type="ECO:0000256" key="1">
    <source>
        <dbReference type="ARBA" id="ARBA00004245"/>
    </source>
</evidence>
<evidence type="ECO:0000256" key="6">
    <source>
        <dbReference type="ARBA" id="ARBA00023203"/>
    </source>
</evidence>
<dbReference type="Gene3D" id="3.40.20.10">
    <property type="entry name" value="Severin"/>
    <property type="match status" value="2"/>
</dbReference>
<comment type="caution">
    <text evidence="12">The sequence shown here is derived from an EMBL/GenBank/DDBJ whole genome shotgun (WGS) entry which is preliminary data.</text>
</comment>
<comment type="similarity">
    <text evidence="3">Belongs to the actin-binding proteins ADF family. Twinfilin subfamily.</text>
</comment>
<gene>
    <name evidence="12" type="ORF">GGP41_005578</name>
</gene>
<dbReference type="GO" id="GO:0051016">
    <property type="term" value="P:barbed-end actin filament capping"/>
    <property type="evidence" value="ECO:0007669"/>
    <property type="project" value="TreeGrafter"/>
</dbReference>
<dbReference type="OMA" id="YLFKHTH"/>
<dbReference type="CDD" id="cd11285">
    <property type="entry name" value="ADF_Twf-N_like"/>
    <property type="match status" value="1"/>
</dbReference>
<dbReference type="PROSITE" id="PS51263">
    <property type="entry name" value="ADF_H"/>
    <property type="match status" value="2"/>
</dbReference>
<evidence type="ECO:0000313" key="12">
    <source>
        <dbReference type="EMBL" id="KAF5848194.1"/>
    </source>
</evidence>
<organism evidence="12 13">
    <name type="scientific">Cochliobolus sativus</name>
    <name type="common">Common root rot and spot blotch fungus</name>
    <name type="synonym">Bipolaris sorokiniana</name>
    <dbReference type="NCBI Taxonomy" id="45130"/>
    <lineage>
        <taxon>Eukaryota</taxon>
        <taxon>Fungi</taxon>
        <taxon>Dikarya</taxon>
        <taxon>Ascomycota</taxon>
        <taxon>Pezizomycotina</taxon>
        <taxon>Dothideomycetes</taxon>
        <taxon>Pleosporomycetidae</taxon>
        <taxon>Pleosporales</taxon>
        <taxon>Pleosporineae</taxon>
        <taxon>Pleosporaceae</taxon>
        <taxon>Bipolaris</taxon>
    </lineage>
</organism>
<dbReference type="InterPro" id="IPR028458">
    <property type="entry name" value="Twinfilin"/>
</dbReference>
<accession>A0A8H5ZH94</accession>
<evidence type="ECO:0000256" key="3">
    <source>
        <dbReference type="ARBA" id="ARBA00009557"/>
    </source>
</evidence>
<dbReference type="SMART" id="SM00102">
    <property type="entry name" value="ADF"/>
    <property type="match status" value="2"/>
</dbReference>
<protein>
    <recommendedName>
        <fullName evidence="10">Twinfilin</fullName>
    </recommendedName>
</protein>
<dbReference type="CDD" id="cd11284">
    <property type="entry name" value="ADF_Twf-C_like"/>
    <property type="match status" value="1"/>
</dbReference>
<dbReference type="Pfam" id="PF00241">
    <property type="entry name" value="Cofilin_ADF"/>
    <property type="match status" value="2"/>
</dbReference>
<dbReference type="GO" id="GO:0005938">
    <property type="term" value="C:cell cortex"/>
    <property type="evidence" value="ECO:0007669"/>
    <property type="project" value="UniProtKB-SubCell"/>
</dbReference>
<keyword evidence="7" id="KW-0206">Cytoskeleton</keyword>
<dbReference type="PANTHER" id="PTHR13759:SF1">
    <property type="entry name" value="TWINFILIN"/>
    <property type="match status" value="1"/>
</dbReference>
<evidence type="ECO:0000256" key="2">
    <source>
        <dbReference type="ARBA" id="ARBA00004544"/>
    </source>
</evidence>
<dbReference type="Proteomes" id="UP000624244">
    <property type="component" value="Unassembled WGS sequence"/>
</dbReference>
<evidence type="ECO:0000256" key="10">
    <source>
        <dbReference type="ARBA" id="ARBA00069496"/>
    </source>
</evidence>
<dbReference type="GO" id="GO:0003785">
    <property type="term" value="F:actin monomer binding"/>
    <property type="evidence" value="ECO:0007669"/>
    <property type="project" value="TreeGrafter"/>
</dbReference>
<dbReference type="InterPro" id="IPR029006">
    <property type="entry name" value="ADF-H/Gelsolin-like_dom_sf"/>
</dbReference>
<dbReference type="EMBL" id="WNKQ01000011">
    <property type="protein sequence ID" value="KAF5848194.1"/>
    <property type="molecule type" value="Genomic_DNA"/>
</dbReference>
<feature type="domain" description="ADF-H" evidence="11">
    <location>
        <begin position="3"/>
        <end position="139"/>
    </location>
</feature>
<dbReference type="FunFam" id="3.40.20.10:FF:000007">
    <property type="entry name" value="Twinfilin-1 isoform 1"/>
    <property type="match status" value="1"/>
</dbReference>
<evidence type="ECO:0000259" key="11">
    <source>
        <dbReference type="PROSITE" id="PS51263"/>
    </source>
</evidence>
<evidence type="ECO:0000256" key="8">
    <source>
        <dbReference type="ARBA" id="ARBA00038532"/>
    </source>
</evidence>
<dbReference type="AlphaFoldDB" id="A0A8H5ZH94"/>
<comment type="subcellular location">
    <subcellularLocation>
        <location evidence="2">Cytoplasm</location>
        <location evidence="2">Cell cortex</location>
    </subcellularLocation>
    <subcellularLocation>
        <location evidence="1">Cytoplasm</location>
        <location evidence="1">Cytoskeleton</location>
    </subcellularLocation>
</comment>
<comment type="function">
    <text evidence="9">Actin-binding protein involved in motile and morphological processes. Inhibits actin polymerization, likely by sequestering G-actin.</text>
</comment>
<evidence type="ECO:0000313" key="13">
    <source>
        <dbReference type="Proteomes" id="UP000624244"/>
    </source>
</evidence>
<keyword evidence="5" id="KW-0677">Repeat</keyword>